<sequence length="280" mass="31309">MELSSPIIIALLATGAMSAVLLHSAFDWGYCKCPFSTRDTPDPAEKRSQPIVSSDNQILKEKINNVLRSHNEGKSETVLPPFDPLLLESMIVKEGPNMLPVDVKLSNVTIKGLSKLRVTDVHRNKLKKLEITYFIDKLEIEGNYDLNASFMIMPISLSGPCSFIYENMTVTLAADLKEVIEEGNNFYQVENMVVTNNPEKFTMNVKNLVSGEEAFDSIMNKFLNKHFKPLIIEAMSQAHEALYLGIANMILSQMPINTSDPNRNSDNITNNPANKNESNL</sequence>
<reference evidence="2" key="1">
    <citation type="submission" date="2022-01" db="EMBL/GenBank/DDBJ databases">
        <authorList>
            <person name="King R."/>
        </authorList>
    </citation>
    <scope>NUCLEOTIDE SEQUENCE</scope>
</reference>
<gene>
    <name evidence="2" type="ORF">NEZAVI_LOCUS2371</name>
</gene>
<evidence type="ECO:0000256" key="1">
    <source>
        <dbReference type="SAM" id="MobiDB-lite"/>
    </source>
</evidence>
<feature type="region of interest" description="Disordered" evidence="1">
    <location>
        <begin position="257"/>
        <end position="280"/>
    </location>
</feature>
<dbReference type="Proteomes" id="UP001152798">
    <property type="component" value="Chromosome 1"/>
</dbReference>
<organism evidence="2 3">
    <name type="scientific">Nezara viridula</name>
    <name type="common">Southern green stink bug</name>
    <name type="synonym">Cimex viridulus</name>
    <dbReference type="NCBI Taxonomy" id="85310"/>
    <lineage>
        <taxon>Eukaryota</taxon>
        <taxon>Metazoa</taxon>
        <taxon>Ecdysozoa</taxon>
        <taxon>Arthropoda</taxon>
        <taxon>Hexapoda</taxon>
        <taxon>Insecta</taxon>
        <taxon>Pterygota</taxon>
        <taxon>Neoptera</taxon>
        <taxon>Paraneoptera</taxon>
        <taxon>Hemiptera</taxon>
        <taxon>Heteroptera</taxon>
        <taxon>Panheteroptera</taxon>
        <taxon>Pentatomomorpha</taxon>
        <taxon>Pentatomoidea</taxon>
        <taxon>Pentatomidae</taxon>
        <taxon>Pentatominae</taxon>
        <taxon>Nezara</taxon>
    </lineage>
</organism>
<proteinExistence type="predicted"/>
<dbReference type="Pfam" id="PF06585">
    <property type="entry name" value="JHBP"/>
    <property type="match status" value="1"/>
</dbReference>
<dbReference type="Gene3D" id="3.15.10.30">
    <property type="entry name" value="Haemolymph juvenile hormone binding protein"/>
    <property type="match status" value="1"/>
</dbReference>
<name>A0A9P0GYX5_NEZVI</name>
<dbReference type="PANTHER" id="PTHR11008">
    <property type="entry name" value="PROTEIN TAKEOUT-LIKE PROTEIN"/>
    <property type="match status" value="1"/>
</dbReference>
<evidence type="ECO:0000313" key="3">
    <source>
        <dbReference type="Proteomes" id="UP001152798"/>
    </source>
</evidence>
<dbReference type="SMART" id="SM00700">
    <property type="entry name" value="JHBP"/>
    <property type="match status" value="1"/>
</dbReference>
<accession>A0A9P0GYX5</accession>
<dbReference type="PANTHER" id="PTHR11008:SF41">
    <property type="entry name" value="RE70318P"/>
    <property type="match status" value="1"/>
</dbReference>
<dbReference type="EMBL" id="OV725077">
    <property type="protein sequence ID" value="CAH1391333.1"/>
    <property type="molecule type" value="Genomic_DNA"/>
</dbReference>
<keyword evidence="3" id="KW-1185">Reference proteome</keyword>
<evidence type="ECO:0000313" key="2">
    <source>
        <dbReference type="EMBL" id="CAH1391333.1"/>
    </source>
</evidence>
<protein>
    <submittedName>
        <fullName evidence="2">Uncharacterized protein</fullName>
    </submittedName>
</protein>
<dbReference type="InterPro" id="IPR038606">
    <property type="entry name" value="To_sf"/>
</dbReference>
<dbReference type="OrthoDB" id="6617441at2759"/>
<dbReference type="InterPro" id="IPR010562">
    <property type="entry name" value="Haemolymph_juvenile_hormone-bd"/>
</dbReference>
<dbReference type="AlphaFoldDB" id="A0A9P0GYX5"/>